<evidence type="ECO:0000256" key="5">
    <source>
        <dbReference type="ARBA" id="ARBA00023172"/>
    </source>
</evidence>
<dbReference type="GO" id="GO:0032196">
    <property type="term" value="P:transposition"/>
    <property type="evidence" value="ECO:0007669"/>
    <property type="project" value="UniProtKB-KW"/>
</dbReference>
<comment type="similarity">
    <text evidence="1">Belongs to the IS21/IS1162 putative ATP-binding protein family.</text>
</comment>
<dbReference type="Pfam" id="PF01695">
    <property type="entry name" value="IstB_IS21"/>
    <property type="match status" value="1"/>
</dbReference>
<dbReference type="SMART" id="SM00382">
    <property type="entry name" value="AAA"/>
    <property type="match status" value="1"/>
</dbReference>
<evidence type="ECO:0000256" key="1">
    <source>
        <dbReference type="ARBA" id="ARBA00008059"/>
    </source>
</evidence>
<dbReference type="SUPFAM" id="SSF53098">
    <property type="entry name" value="Ribonuclease H-like"/>
    <property type="match status" value="1"/>
</dbReference>
<dbReference type="PROSITE" id="PS50994">
    <property type="entry name" value="INTEGRASE"/>
    <property type="match status" value="1"/>
</dbReference>
<feature type="domain" description="HTH IS21-type" evidence="7">
    <location>
        <begin position="1"/>
        <end position="61"/>
    </location>
</feature>
<dbReference type="PANTHER" id="PTHR35004:SF6">
    <property type="entry name" value="TRANSPOSASE"/>
    <property type="match status" value="1"/>
</dbReference>
<dbReference type="InterPro" id="IPR002611">
    <property type="entry name" value="IstB_ATP-bd"/>
</dbReference>
<keyword evidence="10" id="KW-1185">Reference proteome</keyword>
<evidence type="ECO:0000256" key="3">
    <source>
        <dbReference type="ARBA" id="ARBA00022578"/>
    </source>
</evidence>
<dbReference type="GO" id="GO:0003677">
    <property type="term" value="F:DNA binding"/>
    <property type="evidence" value="ECO:0007669"/>
    <property type="project" value="UniProtKB-KW"/>
</dbReference>
<feature type="compositionally biased region" description="Basic residues" evidence="6">
    <location>
        <begin position="398"/>
        <end position="409"/>
    </location>
</feature>
<dbReference type="PANTHER" id="PTHR35004">
    <property type="entry name" value="TRANSPOSASE RV3428C-RELATED"/>
    <property type="match status" value="1"/>
</dbReference>
<dbReference type="InterPro" id="IPR012337">
    <property type="entry name" value="RNaseH-like_sf"/>
</dbReference>
<evidence type="ECO:0000313" key="9">
    <source>
        <dbReference type="EMBL" id="SFM87966.1"/>
    </source>
</evidence>
<evidence type="ECO:0000256" key="2">
    <source>
        <dbReference type="ARBA" id="ARBA00009277"/>
    </source>
</evidence>
<dbReference type="NCBIfam" id="NF033546">
    <property type="entry name" value="transpos_IS21"/>
    <property type="match status" value="1"/>
</dbReference>
<dbReference type="GO" id="GO:0015074">
    <property type="term" value="P:DNA integration"/>
    <property type="evidence" value="ECO:0007669"/>
    <property type="project" value="InterPro"/>
</dbReference>
<evidence type="ECO:0000256" key="4">
    <source>
        <dbReference type="ARBA" id="ARBA00023125"/>
    </source>
</evidence>
<gene>
    <name evidence="9" type="ORF">SAMN05192568_10702</name>
</gene>
<dbReference type="InterPro" id="IPR027417">
    <property type="entry name" value="P-loop_NTPase"/>
</dbReference>
<dbReference type="Proteomes" id="UP000199048">
    <property type="component" value="Unassembled WGS sequence"/>
</dbReference>
<dbReference type="SUPFAM" id="SSF52540">
    <property type="entry name" value="P-loop containing nucleoside triphosphate hydrolases"/>
    <property type="match status" value="1"/>
</dbReference>
<dbReference type="GO" id="GO:0005524">
    <property type="term" value="F:ATP binding"/>
    <property type="evidence" value="ECO:0007669"/>
    <property type="project" value="InterPro"/>
</dbReference>
<organism evidence="9 10">
    <name type="scientific">Methylobacterium pseudosasicola</name>
    <dbReference type="NCBI Taxonomy" id="582667"/>
    <lineage>
        <taxon>Bacteria</taxon>
        <taxon>Pseudomonadati</taxon>
        <taxon>Pseudomonadota</taxon>
        <taxon>Alphaproteobacteria</taxon>
        <taxon>Hyphomicrobiales</taxon>
        <taxon>Methylobacteriaceae</taxon>
        <taxon>Methylobacterium</taxon>
    </lineage>
</organism>
<dbReference type="EMBL" id="FOTK01000070">
    <property type="protein sequence ID" value="SFM87966.1"/>
    <property type="molecule type" value="Genomic_DNA"/>
</dbReference>
<dbReference type="NCBIfam" id="NF038214">
    <property type="entry name" value="IS21_help_AAA"/>
    <property type="match status" value="1"/>
</dbReference>
<dbReference type="InterPro" id="IPR001584">
    <property type="entry name" value="Integrase_cat-core"/>
</dbReference>
<feature type="domain" description="Integrase catalytic" evidence="8">
    <location>
        <begin position="106"/>
        <end position="284"/>
    </location>
</feature>
<comment type="similarity">
    <text evidence="2">Belongs to the transposase IS21/IS408/IS1162 family.</text>
</comment>
<proteinExistence type="inferred from homology"/>
<dbReference type="PROSITE" id="PS50531">
    <property type="entry name" value="HTH_IS21"/>
    <property type="match status" value="1"/>
</dbReference>
<dbReference type="STRING" id="582667.SAMN05192568_10702"/>
<evidence type="ECO:0000259" key="7">
    <source>
        <dbReference type="PROSITE" id="PS50531"/>
    </source>
</evidence>
<feature type="region of interest" description="Disordered" evidence="6">
    <location>
        <begin position="396"/>
        <end position="417"/>
    </location>
</feature>
<dbReference type="SUPFAM" id="SSF46689">
    <property type="entry name" value="Homeodomain-like"/>
    <property type="match status" value="1"/>
</dbReference>
<evidence type="ECO:0000313" key="10">
    <source>
        <dbReference type="Proteomes" id="UP000199048"/>
    </source>
</evidence>
<accession>A0A1I4UGA8</accession>
<dbReference type="InterPro" id="IPR017894">
    <property type="entry name" value="HTH_IS21_transposase_type"/>
</dbReference>
<evidence type="ECO:0000256" key="6">
    <source>
        <dbReference type="SAM" id="MobiDB-lite"/>
    </source>
</evidence>
<keyword evidence="3" id="KW-0815">Transposition</keyword>
<feature type="region of interest" description="Disordered" evidence="6">
    <location>
        <begin position="677"/>
        <end position="700"/>
    </location>
</feature>
<dbReference type="InterPro" id="IPR047661">
    <property type="entry name" value="IstB"/>
</dbReference>
<keyword evidence="5" id="KW-0233">DNA recombination</keyword>
<name>A0A1I4UGA8_9HYPH</name>
<dbReference type="Pfam" id="PF22483">
    <property type="entry name" value="Mu-transpos_C_2"/>
    <property type="match status" value="1"/>
</dbReference>
<dbReference type="GO" id="GO:0006310">
    <property type="term" value="P:DNA recombination"/>
    <property type="evidence" value="ECO:0007669"/>
    <property type="project" value="UniProtKB-KW"/>
</dbReference>
<protein>
    <submittedName>
        <fullName evidence="9">DNA replication protein DnaC</fullName>
    </submittedName>
</protein>
<dbReference type="Gene3D" id="3.40.50.300">
    <property type="entry name" value="P-loop containing nucleotide triphosphate hydrolases"/>
    <property type="match status" value="1"/>
</dbReference>
<dbReference type="InterPro" id="IPR009057">
    <property type="entry name" value="Homeodomain-like_sf"/>
</dbReference>
<dbReference type="AlphaFoldDB" id="A0A1I4UGA8"/>
<dbReference type="Pfam" id="PF00665">
    <property type="entry name" value="rve"/>
    <property type="match status" value="1"/>
</dbReference>
<sequence>MILDLHRQGLSVTAIARRTGRDPKTIRKYIERGLEPPAYGPRQAGRPSKLAPYLAYLRERVTAIRDLSAVRLTRELRERGYTGAYTAVKRFIAAIQPPEAKPYEVRFETPSGQQAQVDFARFVVTFTDAPGTACIVWLFSLVLGHSRHIEARFVLHQDLQTLLRCHIQAFATIGGVPMQILYDRMKTAVSGEEADGHIVYNRSLLTLAQHYGYLPSACRPYRAKTKGKVERPFSYIRQDFFLARSFQDLDDLNAQLRIWLDTVANVRLHGTTQRVVAEAFAAEQADLQPLPAVPFDPLLKLERRVSHDGLVSIGGNYYSVPDRTRRVVEVHQLPDTIRILDGGRLVASHPVMEGRRQYRIDPDHRQGGAARAMRHGHPDSPMIGRWRSRRPALAGRLPGRRRAARHRDRRSVMSRASSHAATTLDSIKHSLVGLRMPRALEVLDATVRRIEQGEIDGITALDEILTEELTLRENRRVKTALLVARLTTIKTLAGFDFTFQPSLDRERIMALAELTFIDRAEVVHLLGPPGTGKSHLATALAVEAVKAGRSVVFSTLADLIASLAKAERDGALRERIRYLSRASLLVVDEIGYLPVVPGGGNLFFQLVNARYEKGAMILTSNRGFAEWGEVFGDPVVATALLDRLLHHAVVVQIEGASYRLRQHGDLIPEHVRSKALITPPPVPRRRGRPPRKATLDHVAG</sequence>
<evidence type="ECO:0000259" key="8">
    <source>
        <dbReference type="PROSITE" id="PS50994"/>
    </source>
</evidence>
<dbReference type="CDD" id="cd00009">
    <property type="entry name" value="AAA"/>
    <property type="match status" value="1"/>
</dbReference>
<dbReference type="InterPro" id="IPR054353">
    <property type="entry name" value="IstA-like_C"/>
</dbReference>
<reference evidence="10" key="1">
    <citation type="submission" date="2016-10" db="EMBL/GenBank/DDBJ databases">
        <authorList>
            <person name="Varghese N."/>
            <person name="Submissions S."/>
        </authorList>
    </citation>
    <scope>NUCLEOTIDE SEQUENCE [LARGE SCALE GENOMIC DNA]</scope>
    <source>
        <strain evidence="10">BL36</strain>
    </source>
</reference>
<dbReference type="Gene3D" id="3.30.420.10">
    <property type="entry name" value="Ribonuclease H-like superfamily/Ribonuclease H"/>
    <property type="match status" value="1"/>
</dbReference>
<keyword evidence="4" id="KW-0238">DNA-binding</keyword>
<dbReference type="InterPro" id="IPR036397">
    <property type="entry name" value="RNaseH_sf"/>
</dbReference>
<dbReference type="InterPro" id="IPR003593">
    <property type="entry name" value="AAA+_ATPase"/>
</dbReference>